<dbReference type="PROSITE" id="PS50889">
    <property type="entry name" value="S4"/>
    <property type="match status" value="1"/>
</dbReference>
<dbReference type="Gene3D" id="3.30.70.330">
    <property type="match status" value="1"/>
</dbReference>
<evidence type="ECO:0000313" key="3">
    <source>
        <dbReference type="EMBL" id="MBW7573653.1"/>
    </source>
</evidence>
<name>A0ABS7DR36_9FIRM</name>
<proteinExistence type="predicted"/>
<dbReference type="InterPro" id="IPR036986">
    <property type="entry name" value="S4_RNA-bd_sf"/>
</dbReference>
<dbReference type="EMBL" id="JAGFNZ010000005">
    <property type="protein sequence ID" value="MBW7573653.1"/>
    <property type="molecule type" value="Genomic_DNA"/>
</dbReference>
<evidence type="ECO:0000259" key="2">
    <source>
        <dbReference type="SMART" id="SM00363"/>
    </source>
</evidence>
<evidence type="ECO:0000313" key="4">
    <source>
        <dbReference type="Proteomes" id="UP000719942"/>
    </source>
</evidence>
<dbReference type="Pfam" id="PF17774">
    <property type="entry name" value="YlmH_RBD"/>
    <property type="match status" value="1"/>
</dbReference>
<dbReference type="Gene3D" id="3.30.1370.160">
    <property type="match status" value="1"/>
</dbReference>
<keyword evidence="4" id="KW-1185">Reference proteome</keyword>
<keyword evidence="1" id="KW-0694">RNA-binding</keyword>
<dbReference type="RefSeq" id="WP_219966052.1">
    <property type="nucleotide sequence ID" value="NZ_JAGFNZ010000005.1"/>
</dbReference>
<feature type="domain" description="RNA-binding S4" evidence="2">
    <location>
        <begin position="175"/>
        <end position="236"/>
    </location>
</feature>
<dbReference type="SMART" id="SM00363">
    <property type="entry name" value="S4"/>
    <property type="match status" value="1"/>
</dbReference>
<dbReference type="Gene3D" id="3.10.290.10">
    <property type="entry name" value="RNA-binding S4 domain"/>
    <property type="match status" value="1"/>
</dbReference>
<comment type="caution">
    <text evidence="3">The sequence shown here is derived from an EMBL/GenBank/DDBJ whole genome shotgun (WGS) entry which is preliminary data.</text>
</comment>
<dbReference type="InterPro" id="IPR040591">
    <property type="entry name" value="RqcP2_RBD"/>
</dbReference>
<dbReference type="SUPFAM" id="SSF55174">
    <property type="entry name" value="Alpha-L RNA-binding motif"/>
    <property type="match status" value="1"/>
</dbReference>
<gene>
    <name evidence="3" type="ORF">J5W02_12615</name>
</gene>
<protein>
    <recommendedName>
        <fullName evidence="2">RNA-binding S4 domain-containing protein</fullName>
    </recommendedName>
</protein>
<evidence type="ECO:0000256" key="1">
    <source>
        <dbReference type="PROSITE-ProRule" id="PRU00182"/>
    </source>
</evidence>
<sequence>MDKQSANAIFEAKICDAVRLAQSGAKPRFVGFLDECQALTAQKIMNRLSFKNYMLWGGYNGSERVVFGAFPDFTEPDTESFPITAVTAGYRACDLLTHRDFLGALLANGLQRETLGDILVEEGRCVIFSRSEVTDYILSQTQKIGRVGVRLEKDAALPLPVGRNFEDFSAVVASSRLDCIVAAAIGTSREKSSEIIRAGLVMLNHEVNTSVSAVVTPDSKLSIRGKGRFVLDRLGPMTKKGRLSIAGRKYI</sequence>
<organism evidence="3 4">
    <name type="scientific">Caproiciproducens faecalis</name>
    <dbReference type="NCBI Taxonomy" id="2820301"/>
    <lineage>
        <taxon>Bacteria</taxon>
        <taxon>Bacillati</taxon>
        <taxon>Bacillota</taxon>
        <taxon>Clostridia</taxon>
        <taxon>Eubacteriales</taxon>
        <taxon>Acutalibacteraceae</taxon>
        <taxon>Caproiciproducens</taxon>
    </lineage>
</organism>
<reference evidence="3 4" key="1">
    <citation type="submission" date="2021-03" db="EMBL/GenBank/DDBJ databases">
        <title>Caproiciproducens sp. nov. isolated from feces of cow.</title>
        <authorList>
            <person name="Choi J.-Y."/>
        </authorList>
    </citation>
    <scope>NUCLEOTIDE SEQUENCE [LARGE SCALE GENOMIC DNA]</scope>
    <source>
        <strain evidence="3 4">AGMB10547</strain>
    </source>
</reference>
<dbReference type="InterPro" id="IPR002942">
    <property type="entry name" value="S4_RNA-bd"/>
</dbReference>
<dbReference type="InterPro" id="IPR012677">
    <property type="entry name" value="Nucleotide-bd_a/b_plait_sf"/>
</dbReference>
<accession>A0ABS7DR36</accession>
<dbReference type="Proteomes" id="UP000719942">
    <property type="component" value="Unassembled WGS sequence"/>
</dbReference>